<keyword evidence="7" id="KW-0342">GTP-binding</keyword>
<protein>
    <recommendedName>
        <fullName evidence="12">Elongation factor 1-alpha</fullName>
    </recommendedName>
</protein>
<evidence type="ECO:0000256" key="2">
    <source>
        <dbReference type="ARBA" id="ARBA00007249"/>
    </source>
</evidence>
<dbReference type="GO" id="GO:0005525">
    <property type="term" value="F:GTP binding"/>
    <property type="evidence" value="ECO:0007669"/>
    <property type="project" value="UniProtKB-KW"/>
</dbReference>
<evidence type="ECO:0000256" key="4">
    <source>
        <dbReference type="ARBA" id="ARBA00022741"/>
    </source>
</evidence>
<sequence>MIIGTSEADCAVLVINSTTLGLQAGWSKDGQTWEHALLAYTLGVRQMICCCNKMNATTPKYSKDRYEVIVKGVSPALTRIDNIVERSTNLDWYDGPTLVEAIDQISEPKRPEGKPLRLPLQHVYKIGGIGTVPVGRVETGVLKPGMVLTFAPTKLQSGVKSIQKFQENINEALPADIVGFRLTNKTLSDKNLMRGYVASNSEDEPAMEAAKFTSRVIIINHPSVITKGYTPILDCHTSHVAVKFAKLATKFDRETGVELEKKPKSLKNGDAGIVKMIPMKPMVVEGINEYPSLGRFAVRDMRQTVAVGRQR</sequence>
<dbReference type="SUPFAM" id="SSF52540">
    <property type="entry name" value="P-loop containing nucleoside triphosphate hydrolases"/>
    <property type="match status" value="1"/>
</dbReference>
<keyword evidence="11" id="KW-0378">Hydrolase</keyword>
<dbReference type="Pfam" id="PF22594">
    <property type="entry name" value="GTP-eEF1A_C"/>
    <property type="match status" value="1"/>
</dbReference>
<evidence type="ECO:0000256" key="5">
    <source>
        <dbReference type="ARBA" id="ARBA00022768"/>
    </source>
</evidence>
<evidence type="ECO:0000259" key="10">
    <source>
        <dbReference type="Pfam" id="PF22594"/>
    </source>
</evidence>
<dbReference type="PANTHER" id="PTHR23115">
    <property type="entry name" value="TRANSLATION FACTOR"/>
    <property type="match status" value="1"/>
</dbReference>
<evidence type="ECO:0008006" key="12">
    <source>
        <dbReference type="Google" id="ProtNLM"/>
    </source>
</evidence>
<keyword evidence="4" id="KW-0547">Nucleotide-binding</keyword>
<dbReference type="SUPFAM" id="SSF50447">
    <property type="entry name" value="Translation proteins"/>
    <property type="match status" value="1"/>
</dbReference>
<dbReference type="FunFam" id="2.40.30.10:FF:000005">
    <property type="entry name" value="Elongation factor 1-alpha"/>
    <property type="match status" value="1"/>
</dbReference>
<dbReference type="Gene3D" id="3.40.50.300">
    <property type="entry name" value="P-loop containing nucleotide triphosphate hydrolases"/>
    <property type="match status" value="1"/>
</dbReference>
<dbReference type="InterPro" id="IPR004161">
    <property type="entry name" value="EFTu-like_2"/>
</dbReference>
<dbReference type="Gene3D" id="2.40.30.10">
    <property type="entry name" value="Translation factors"/>
    <property type="match status" value="2"/>
</dbReference>
<dbReference type="InterPro" id="IPR009001">
    <property type="entry name" value="Transl_elong_EF1A/Init_IF2_C"/>
</dbReference>
<gene>
    <name evidence="11" type="ORF">MtrunA17_Chr2g0298371</name>
</gene>
<dbReference type="InterPro" id="IPR027417">
    <property type="entry name" value="P-loop_NTPase"/>
</dbReference>
<accession>A0A396JAI7</accession>
<organism evidence="11">
    <name type="scientific">Medicago truncatula</name>
    <name type="common">Barrel medic</name>
    <name type="synonym">Medicago tribuloides</name>
    <dbReference type="NCBI Taxonomy" id="3880"/>
    <lineage>
        <taxon>Eukaryota</taxon>
        <taxon>Viridiplantae</taxon>
        <taxon>Streptophyta</taxon>
        <taxon>Embryophyta</taxon>
        <taxon>Tracheophyta</taxon>
        <taxon>Spermatophyta</taxon>
        <taxon>Magnoliopsida</taxon>
        <taxon>eudicotyledons</taxon>
        <taxon>Gunneridae</taxon>
        <taxon>Pentapetalae</taxon>
        <taxon>rosids</taxon>
        <taxon>fabids</taxon>
        <taxon>Fabales</taxon>
        <taxon>Fabaceae</taxon>
        <taxon>Papilionoideae</taxon>
        <taxon>50 kb inversion clade</taxon>
        <taxon>NPAAA clade</taxon>
        <taxon>Hologalegina</taxon>
        <taxon>IRL clade</taxon>
        <taxon>Trifolieae</taxon>
        <taxon>Medicago</taxon>
    </lineage>
</organism>
<feature type="domain" description="Tr-type G" evidence="8">
    <location>
        <begin position="1"/>
        <end position="77"/>
    </location>
</feature>
<feature type="domain" description="GTP-eEF1A C-terminal" evidence="10">
    <location>
        <begin position="211"/>
        <end position="308"/>
    </location>
</feature>
<dbReference type="Pfam" id="PF03144">
    <property type="entry name" value="GTP_EFTU_D2"/>
    <property type="match status" value="1"/>
</dbReference>
<evidence type="ECO:0000256" key="3">
    <source>
        <dbReference type="ARBA" id="ARBA00022481"/>
    </source>
</evidence>
<dbReference type="Proteomes" id="UP000265566">
    <property type="component" value="Chromosome 2"/>
</dbReference>
<dbReference type="GO" id="GO:0003924">
    <property type="term" value="F:GTPase activity"/>
    <property type="evidence" value="ECO:0007669"/>
    <property type="project" value="InterPro"/>
</dbReference>
<dbReference type="InterPro" id="IPR050100">
    <property type="entry name" value="TRAFAC_GTPase_members"/>
</dbReference>
<reference evidence="11" key="1">
    <citation type="journal article" date="2018" name="Nat. Plants">
        <title>Whole-genome landscape of Medicago truncatula symbiotic genes.</title>
        <authorList>
            <person name="Pecrix Y."/>
            <person name="Gamas P."/>
            <person name="Carrere S."/>
        </authorList>
    </citation>
    <scope>NUCLEOTIDE SEQUENCE</scope>
    <source>
        <tissue evidence="11">Leaves</tissue>
    </source>
</reference>
<evidence type="ECO:0000256" key="6">
    <source>
        <dbReference type="ARBA" id="ARBA00022917"/>
    </source>
</evidence>
<evidence type="ECO:0000259" key="9">
    <source>
        <dbReference type="Pfam" id="PF03144"/>
    </source>
</evidence>
<feature type="domain" description="Translation elongation factor EFTu-like" evidence="9">
    <location>
        <begin position="130"/>
        <end position="197"/>
    </location>
</feature>
<dbReference type="AlphaFoldDB" id="A0A396JAI7"/>
<dbReference type="Pfam" id="PF00009">
    <property type="entry name" value="GTP_EFTU"/>
    <property type="match status" value="1"/>
</dbReference>
<dbReference type="GO" id="GO:0003746">
    <property type="term" value="F:translation elongation factor activity"/>
    <property type="evidence" value="ECO:0007669"/>
    <property type="project" value="UniProtKB-KW"/>
</dbReference>
<keyword evidence="5" id="KW-0251">Elongation factor</keyword>
<dbReference type="Gramene" id="rna9240">
    <property type="protein sequence ID" value="RHN73428.1"/>
    <property type="gene ID" value="gene9240"/>
</dbReference>
<evidence type="ECO:0000256" key="7">
    <source>
        <dbReference type="ARBA" id="ARBA00023134"/>
    </source>
</evidence>
<comment type="similarity">
    <text evidence="2">Belongs to the TRAFAC class translation factor GTPase superfamily. Classic translation factor GTPase family. EF-Tu/EF-1A subfamily.</text>
</comment>
<keyword evidence="3" id="KW-0488">Methylation</keyword>
<dbReference type="InterPro" id="IPR054696">
    <property type="entry name" value="GTP-eEF1A_C"/>
</dbReference>
<dbReference type="CDD" id="cd03705">
    <property type="entry name" value="EF1_alpha_III"/>
    <property type="match status" value="1"/>
</dbReference>
<dbReference type="EMBL" id="PSQE01000002">
    <property type="protein sequence ID" value="RHN73428.1"/>
    <property type="molecule type" value="Genomic_DNA"/>
</dbReference>
<proteinExistence type="inferred from homology"/>
<evidence type="ECO:0000256" key="1">
    <source>
        <dbReference type="ARBA" id="ARBA00003982"/>
    </source>
</evidence>
<dbReference type="InterPro" id="IPR009000">
    <property type="entry name" value="Transl_B-barrel_sf"/>
</dbReference>
<evidence type="ECO:0000259" key="8">
    <source>
        <dbReference type="Pfam" id="PF00009"/>
    </source>
</evidence>
<dbReference type="InterPro" id="IPR000795">
    <property type="entry name" value="T_Tr_GTP-bd_dom"/>
</dbReference>
<name>A0A396JAI7_MEDTR</name>
<comment type="caution">
    <text evidence="11">The sequence shown here is derived from an EMBL/GenBank/DDBJ whole genome shotgun (WGS) entry which is preliminary data.</text>
</comment>
<comment type="function">
    <text evidence="1">This protein promotes the GTP-dependent binding of aminoacyl-tRNA to the A-site of ribosomes during protein biosynthesis.</text>
</comment>
<keyword evidence="6" id="KW-0648">Protein biosynthesis</keyword>
<evidence type="ECO:0000313" key="11">
    <source>
        <dbReference type="EMBL" id="RHN73428.1"/>
    </source>
</evidence>
<dbReference type="SUPFAM" id="SSF50465">
    <property type="entry name" value="EF-Tu/eEF-1alpha/eIF2-gamma C-terminal domain"/>
    <property type="match status" value="1"/>
</dbReference>